<evidence type="ECO:0000313" key="2">
    <source>
        <dbReference type="EMBL" id="QJB04247.1"/>
    </source>
</evidence>
<organism evidence="1">
    <name type="scientific">viral metagenome</name>
    <dbReference type="NCBI Taxonomy" id="1070528"/>
    <lineage>
        <taxon>unclassified sequences</taxon>
        <taxon>metagenomes</taxon>
        <taxon>organismal metagenomes</taxon>
    </lineage>
</organism>
<gene>
    <name evidence="1" type="ORF">MM171A00648_0011</name>
    <name evidence="2" type="ORF">MM171B00403_0013</name>
</gene>
<dbReference type="EMBL" id="MT143877">
    <property type="protein sequence ID" value="QJB04247.1"/>
    <property type="molecule type" value="Genomic_DNA"/>
</dbReference>
<accession>A0A6M3LY00</accession>
<dbReference type="EMBL" id="MT143686">
    <property type="protein sequence ID" value="QJB00251.1"/>
    <property type="molecule type" value="Genomic_DNA"/>
</dbReference>
<evidence type="ECO:0000313" key="1">
    <source>
        <dbReference type="EMBL" id="QJB00251.1"/>
    </source>
</evidence>
<sequence length="103" mass="11602">MTVKLEQDDINLLKSLISKEIDQVGEEREKHGSVDPGYFYRLIDIRNKLLGLGGGIDKEKTAEIEPICTIVKGGATEEDKAADMEIMREDLVKFQHRKKEGGE</sequence>
<reference evidence="1" key="1">
    <citation type="submission" date="2020-03" db="EMBL/GenBank/DDBJ databases">
        <title>The deep terrestrial virosphere.</title>
        <authorList>
            <person name="Holmfeldt K."/>
            <person name="Nilsson E."/>
            <person name="Simone D."/>
            <person name="Lopez-Fernandez M."/>
            <person name="Wu X."/>
            <person name="de Brujin I."/>
            <person name="Lundin D."/>
            <person name="Andersson A."/>
            <person name="Bertilsson S."/>
            <person name="Dopson M."/>
        </authorList>
    </citation>
    <scope>NUCLEOTIDE SEQUENCE</scope>
    <source>
        <strain evidence="1">MM171A00648</strain>
        <strain evidence="2">MM171B00403</strain>
    </source>
</reference>
<dbReference type="AlphaFoldDB" id="A0A6M3LY00"/>
<protein>
    <submittedName>
        <fullName evidence="1">Uncharacterized protein</fullName>
    </submittedName>
</protein>
<proteinExistence type="predicted"/>
<name>A0A6M3LY00_9ZZZZ</name>